<feature type="domain" description="SGNH hydrolase-type esterase" evidence="3">
    <location>
        <begin position="261"/>
        <end position="452"/>
    </location>
</feature>
<feature type="region of interest" description="Disordered" evidence="2">
    <location>
        <begin position="143"/>
        <end position="197"/>
    </location>
</feature>
<dbReference type="Pfam" id="PF13472">
    <property type="entry name" value="Lipase_GDSL_2"/>
    <property type="match status" value="1"/>
</dbReference>
<keyword evidence="5" id="KW-1185">Reference proteome</keyword>
<evidence type="ECO:0000259" key="3">
    <source>
        <dbReference type="Pfam" id="PF13472"/>
    </source>
</evidence>
<feature type="compositionally biased region" description="Polar residues" evidence="2">
    <location>
        <begin position="152"/>
        <end position="164"/>
    </location>
</feature>
<name>A0ABZ3EZU4_9FIRM</name>
<feature type="compositionally biased region" description="Polar residues" evidence="2">
    <location>
        <begin position="474"/>
        <end position="504"/>
    </location>
</feature>
<feature type="region of interest" description="Disordered" evidence="2">
    <location>
        <begin position="473"/>
        <end position="504"/>
    </location>
</feature>
<evidence type="ECO:0000256" key="1">
    <source>
        <dbReference type="SAM" id="Coils"/>
    </source>
</evidence>
<dbReference type="RefSeq" id="WP_342759344.1">
    <property type="nucleotide sequence ID" value="NZ_CP146256.1"/>
</dbReference>
<feature type="region of interest" description="Disordered" evidence="2">
    <location>
        <begin position="69"/>
        <end position="116"/>
    </location>
</feature>
<dbReference type="InterPro" id="IPR036514">
    <property type="entry name" value="SGNH_hydro_sf"/>
</dbReference>
<feature type="compositionally biased region" description="Basic and acidic residues" evidence="2">
    <location>
        <begin position="566"/>
        <end position="575"/>
    </location>
</feature>
<gene>
    <name evidence="4" type="ORF">V6984_08475</name>
</gene>
<feature type="compositionally biased region" description="Polar residues" evidence="2">
    <location>
        <begin position="87"/>
        <end position="113"/>
    </location>
</feature>
<dbReference type="Proteomes" id="UP001451571">
    <property type="component" value="Chromosome"/>
</dbReference>
<accession>A0ABZ3EZU4</accession>
<dbReference type="InterPro" id="IPR013830">
    <property type="entry name" value="SGNH_hydro"/>
</dbReference>
<protein>
    <submittedName>
        <fullName evidence="4">SGNH/GDSL hydrolase family protein</fullName>
    </submittedName>
</protein>
<evidence type="ECO:0000313" key="4">
    <source>
        <dbReference type="EMBL" id="XAH75771.1"/>
    </source>
</evidence>
<dbReference type="CDD" id="cd00229">
    <property type="entry name" value="SGNH_hydrolase"/>
    <property type="match status" value="1"/>
</dbReference>
<evidence type="ECO:0000313" key="5">
    <source>
        <dbReference type="Proteomes" id="UP001451571"/>
    </source>
</evidence>
<feature type="compositionally biased region" description="Polar residues" evidence="2">
    <location>
        <begin position="185"/>
        <end position="197"/>
    </location>
</feature>
<feature type="coiled-coil region" evidence="1">
    <location>
        <begin position="26"/>
        <end position="53"/>
    </location>
</feature>
<proteinExistence type="predicted"/>
<organism evidence="4 5">
    <name type="scientific">Kineothrix sedimenti</name>
    <dbReference type="NCBI Taxonomy" id="3123317"/>
    <lineage>
        <taxon>Bacteria</taxon>
        <taxon>Bacillati</taxon>
        <taxon>Bacillota</taxon>
        <taxon>Clostridia</taxon>
        <taxon>Lachnospirales</taxon>
        <taxon>Lachnospiraceae</taxon>
        <taxon>Kineothrix</taxon>
    </lineage>
</organism>
<feature type="region of interest" description="Disordered" evidence="2">
    <location>
        <begin position="531"/>
        <end position="587"/>
    </location>
</feature>
<dbReference type="PANTHER" id="PTHR30383">
    <property type="entry name" value="THIOESTERASE 1/PROTEASE 1/LYSOPHOSPHOLIPASE L1"/>
    <property type="match status" value="1"/>
</dbReference>
<feature type="compositionally biased region" description="Polar residues" evidence="2">
    <location>
        <begin position="545"/>
        <end position="558"/>
    </location>
</feature>
<dbReference type="SUPFAM" id="SSF52266">
    <property type="entry name" value="SGNH hydrolase"/>
    <property type="match status" value="1"/>
</dbReference>
<dbReference type="EMBL" id="CP146256">
    <property type="protein sequence ID" value="XAH75771.1"/>
    <property type="molecule type" value="Genomic_DNA"/>
</dbReference>
<keyword evidence="4" id="KW-0378">Hydrolase</keyword>
<sequence>MAILAVILAALLIHKGYTLYKERIHQEELDVRNQEVQSEINDMQTQIKELSEDGEALQKFLDEKINNAAGQGQPVQEPPVQEAMSDSVVTDGQQTEEVAEQGQSVTENGQSADESYGEDSAIIIDIPEKARSQDIDASTGVSVNDAALPETQEVNPTETTSGNGIATDDGQETISGNAPAEAPQETVSGNGITTEDGQETISGNAVVDGQVISFQHEETETTLEEKRNIRASYLETMMVNGEDKAVISNGTIDFSGMKIACLGDSLTAGDNMKDIEDYQKYAYPSVLKSILNAEEVYNLGIGGSSYGRYWDEAFVDRYEEIPEDSDVILVMGGTNDGFSASIDEIGNINERKPRTFYGDVDELMRGLKGNYPDAKIIFATPLPNILHDYLMSQRDYLLPQSLFVNAVKELAAEYGIDVIDLYNSNILDTHDSQIISSYMPDGVHGNPAGYQILAEHFASEVIHIMENDALLGTVSGNSPEGETVSGNGTESAVSGNEVSGNTVNTEIQENEEALTGEEPLSAEELRQIEENNKKAADSAVIVTTPPAQSETSTPQGSAPVSGGEDSTNKKQETKNSYEYGGEAIIIN</sequence>
<dbReference type="PANTHER" id="PTHR30383:SF5">
    <property type="entry name" value="SGNH HYDROLASE-TYPE ESTERASE DOMAIN-CONTAINING PROTEIN"/>
    <property type="match status" value="1"/>
</dbReference>
<dbReference type="InterPro" id="IPR051532">
    <property type="entry name" value="Ester_Hydrolysis_Enzymes"/>
</dbReference>
<keyword evidence="1" id="KW-0175">Coiled coil</keyword>
<feature type="compositionally biased region" description="Low complexity" evidence="2">
    <location>
        <begin position="69"/>
        <end position="83"/>
    </location>
</feature>
<dbReference type="Gene3D" id="3.40.50.1110">
    <property type="entry name" value="SGNH hydrolase"/>
    <property type="match status" value="1"/>
</dbReference>
<reference evidence="4 5" key="1">
    <citation type="submission" date="2024-02" db="EMBL/GenBank/DDBJ databases">
        <title>Bacterial strain from lacustrine sediment.</title>
        <authorList>
            <person name="Petit C."/>
            <person name="Fadhlaoui K."/>
        </authorList>
    </citation>
    <scope>NUCLEOTIDE SEQUENCE [LARGE SCALE GENOMIC DNA]</scope>
    <source>
        <strain evidence="4 5">IPX-CK</strain>
    </source>
</reference>
<dbReference type="GO" id="GO:0016787">
    <property type="term" value="F:hydrolase activity"/>
    <property type="evidence" value="ECO:0007669"/>
    <property type="project" value="UniProtKB-KW"/>
</dbReference>
<evidence type="ECO:0000256" key="2">
    <source>
        <dbReference type="SAM" id="MobiDB-lite"/>
    </source>
</evidence>